<dbReference type="InterPro" id="IPR036821">
    <property type="entry name" value="Peptide_deformylase_sf"/>
</dbReference>
<comment type="catalytic activity">
    <reaction evidence="3">
        <text>N-terminal N-formyl-L-methionyl-[peptide] + H2O = N-terminal L-methionyl-[peptide] + formate</text>
        <dbReference type="Rhea" id="RHEA:24420"/>
        <dbReference type="Rhea" id="RHEA-COMP:10639"/>
        <dbReference type="Rhea" id="RHEA-COMP:10640"/>
        <dbReference type="ChEBI" id="CHEBI:15377"/>
        <dbReference type="ChEBI" id="CHEBI:15740"/>
        <dbReference type="ChEBI" id="CHEBI:49298"/>
        <dbReference type="ChEBI" id="CHEBI:64731"/>
        <dbReference type="EC" id="3.5.1.88"/>
    </reaction>
</comment>
<dbReference type="InterPro" id="IPR023635">
    <property type="entry name" value="Peptide_deformylase"/>
</dbReference>
<dbReference type="HAMAP" id="MF_00163">
    <property type="entry name" value="Pep_deformylase"/>
    <property type="match status" value="1"/>
</dbReference>
<keyword evidence="3" id="KW-0479">Metal-binding</keyword>
<evidence type="ECO:0000256" key="1">
    <source>
        <dbReference type="ARBA" id="ARBA00010759"/>
    </source>
</evidence>
<dbReference type="PIRSF" id="PIRSF004749">
    <property type="entry name" value="Pep_def"/>
    <property type="match status" value="1"/>
</dbReference>
<dbReference type="AlphaFoldDB" id="A0A4V6HRU6"/>
<dbReference type="PRINTS" id="PR01576">
    <property type="entry name" value="PDEFORMYLASE"/>
</dbReference>
<feature type="binding site" evidence="3">
    <location>
        <position position="131"/>
    </location>
    <ligand>
        <name>Fe cation</name>
        <dbReference type="ChEBI" id="CHEBI:24875"/>
    </ligand>
</feature>
<keyword evidence="5" id="KW-1185">Reference proteome</keyword>
<feature type="binding site" evidence="3">
    <location>
        <position position="135"/>
    </location>
    <ligand>
        <name>Fe cation</name>
        <dbReference type="ChEBI" id="CHEBI:24875"/>
    </ligand>
</feature>
<evidence type="ECO:0000313" key="4">
    <source>
        <dbReference type="EMBL" id="TLD00478.1"/>
    </source>
</evidence>
<comment type="cofactor">
    <cofactor evidence="3">
        <name>Fe(2+)</name>
        <dbReference type="ChEBI" id="CHEBI:29033"/>
    </cofactor>
    <text evidence="3">Binds 1 Fe(2+) ion.</text>
</comment>
<dbReference type="EC" id="3.5.1.88" evidence="3"/>
<dbReference type="EMBL" id="QGQD01000054">
    <property type="protein sequence ID" value="TLD00478.1"/>
    <property type="molecule type" value="Genomic_DNA"/>
</dbReference>
<dbReference type="PANTHER" id="PTHR10458">
    <property type="entry name" value="PEPTIDE DEFORMYLASE"/>
    <property type="match status" value="1"/>
</dbReference>
<feature type="active site" evidence="3">
    <location>
        <position position="132"/>
    </location>
</feature>
<dbReference type="GO" id="GO:0006412">
    <property type="term" value="P:translation"/>
    <property type="evidence" value="ECO:0007669"/>
    <property type="project" value="UniProtKB-UniRule"/>
</dbReference>
<evidence type="ECO:0000256" key="2">
    <source>
        <dbReference type="ARBA" id="ARBA00023004"/>
    </source>
</evidence>
<dbReference type="Gene3D" id="3.90.45.10">
    <property type="entry name" value="Peptide deformylase"/>
    <property type="match status" value="1"/>
</dbReference>
<dbReference type="GO" id="GO:0042586">
    <property type="term" value="F:peptide deformylase activity"/>
    <property type="evidence" value="ECO:0007669"/>
    <property type="project" value="UniProtKB-UniRule"/>
</dbReference>
<keyword evidence="3 4" id="KW-0378">Hydrolase</keyword>
<dbReference type="STRING" id="180332.GCA_000797495_01332"/>
<proteinExistence type="inferred from homology"/>
<dbReference type="RefSeq" id="WP_044294113.1">
    <property type="nucleotide sequence ID" value="NZ_CABMJZ010000026.1"/>
</dbReference>
<dbReference type="Proteomes" id="UP000306509">
    <property type="component" value="Unassembled WGS sequence"/>
</dbReference>
<evidence type="ECO:0000313" key="5">
    <source>
        <dbReference type="Proteomes" id="UP000306509"/>
    </source>
</evidence>
<sequence>MAVRQLRYEGDEILRKKCKEVTVVDDKIRELLDDMLDTLHTMPNGAAIAACQVGVLKRLVVIDMGNGVIKLVNPKITGTSGVQESIEGCLSFPDKAGITVRPKKVTVQAQNEFGEEILLEGEDLMAKCLCHEIEHLDGRVFLEHVISFVD</sequence>
<evidence type="ECO:0000256" key="3">
    <source>
        <dbReference type="HAMAP-Rule" id="MF_00163"/>
    </source>
</evidence>
<protein>
    <recommendedName>
        <fullName evidence="3">Peptide deformylase</fullName>
        <shortName evidence="3">PDF</shortName>
        <ecNumber evidence="3">3.5.1.88</ecNumber>
    </recommendedName>
    <alternativeName>
        <fullName evidence="3">Polypeptide deformylase</fullName>
    </alternativeName>
</protein>
<dbReference type="Pfam" id="PF01327">
    <property type="entry name" value="Pep_deformylase"/>
    <property type="match status" value="1"/>
</dbReference>
<comment type="caution">
    <text evidence="4">The sequence shown here is derived from an EMBL/GenBank/DDBJ whole genome shotgun (WGS) entry which is preliminary data.</text>
</comment>
<dbReference type="CDD" id="cd00487">
    <property type="entry name" value="Pep_deformylase"/>
    <property type="match status" value="1"/>
</dbReference>
<name>A0A4V6HRU6_9FIRM</name>
<dbReference type="NCBIfam" id="TIGR00079">
    <property type="entry name" value="pept_deformyl"/>
    <property type="match status" value="1"/>
</dbReference>
<dbReference type="GO" id="GO:0046872">
    <property type="term" value="F:metal ion binding"/>
    <property type="evidence" value="ECO:0007669"/>
    <property type="project" value="UniProtKB-KW"/>
</dbReference>
<dbReference type="PANTHER" id="PTHR10458:SF22">
    <property type="entry name" value="PEPTIDE DEFORMYLASE"/>
    <property type="match status" value="1"/>
</dbReference>
<comment type="similarity">
    <text evidence="1 3">Belongs to the polypeptide deformylase family.</text>
</comment>
<keyword evidence="3" id="KW-0648">Protein biosynthesis</keyword>
<accession>A0A4V6HRU6</accession>
<dbReference type="SUPFAM" id="SSF56420">
    <property type="entry name" value="Peptide deformylase"/>
    <property type="match status" value="1"/>
</dbReference>
<dbReference type="OrthoDB" id="9784988at2"/>
<reference evidence="4 5" key="1">
    <citation type="journal article" date="2019" name="Anaerobe">
        <title>Detection of Robinsoniella peoriensis in multiple bone samples of a trauma patient.</title>
        <authorList>
            <person name="Schrottner P."/>
            <person name="Hartwich K."/>
            <person name="Bunk B."/>
            <person name="Schober I."/>
            <person name="Helbig S."/>
            <person name="Rudolph W.W."/>
            <person name="Gunzer F."/>
        </authorList>
    </citation>
    <scope>NUCLEOTIDE SEQUENCE [LARGE SCALE GENOMIC DNA]</scope>
    <source>
        <strain evidence="4 5">DSM 106044</strain>
    </source>
</reference>
<feature type="binding site" evidence="3">
    <location>
        <position position="89"/>
    </location>
    <ligand>
        <name>Fe cation</name>
        <dbReference type="ChEBI" id="CHEBI:24875"/>
    </ligand>
</feature>
<keyword evidence="2 3" id="KW-0408">Iron</keyword>
<organism evidence="4 5">
    <name type="scientific">Robinsoniella peoriensis</name>
    <dbReference type="NCBI Taxonomy" id="180332"/>
    <lineage>
        <taxon>Bacteria</taxon>
        <taxon>Bacillati</taxon>
        <taxon>Bacillota</taxon>
        <taxon>Clostridia</taxon>
        <taxon>Lachnospirales</taxon>
        <taxon>Lachnospiraceae</taxon>
        <taxon>Robinsoniella</taxon>
    </lineage>
</organism>
<comment type="function">
    <text evidence="3">Removes the formyl group from the N-terminal Met of newly synthesized proteins. Requires at least a dipeptide for an efficient rate of reaction. N-terminal L-methionine is a prerequisite for activity but the enzyme has broad specificity at other positions.</text>
</comment>
<gene>
    <name evidence="4" type="primary">def_1</name>
    <name evidence="3" type="synonym">def</name>
    <name evidence="4" type="ORF">DSM106044_02610</name>
</gene>